<dbReference type="PANTHER" id="PTHR11129">
    <property type="entry name" value="PROTEIN FARNESYLTRANSFERASE ALPHA SUBUNIT/RAB GERANYLGERANYL TRANSFERASE ALPHA SUBUNIT"/>
    <property type="match status" value="1"/>
</dbReference>
<dbReference type="GO" id="GO:0005737">
    <property type="term" value="C:cytoplasm"/>
    <property type="evidence" value="ECO:0007669"/>
    <property type="project" value="TreeGrafter"/>
</dbReference>
<evidence type="ECO:0008006" key="8">
    <source>
        <dbReference type="Google" id="ProtNLM"/>
    </source>
</evidence>
<evidence type="ECO:0000313" key="7">
    <source>
        <dbReference type="Proteomes" id="UP000886653"/>
    </source>
</evidence>
<dbReference type="PROSITE" id="PS51147">
    <property type="entry name" value="PFTA"/>
    <property type="match status" value="1"/>
</dbReference>
<evidence type="ECO:0000256" key="2">
    <source>
        <dbReference type="ARBA" id="ARBA00022602"/>
    </source>
</evidence>
<sequence>MANLPQSNDPSEELASSDSGHRITTSNDVLSCSNKIDYGQLVSILTTRKISAIEISNCPLVPAQDPNPYHPYCVYEEVNLGIPQKVLYKVYGYACTIFRELYTDFKSRFGKLIPSQESAQIAKLRIHVSSHEEDETNKTLLSNLNDLTKVLLIHNPDHVTALSIRKQLLLRSNAQDDSDDRLLCDEIMFEEFKFTTLILSIASHAKSASLWEHRRWCLTSLHLLQHERMSHSPNPNIPFYSARIAPTSCTTDEEFEFSLRCANVYPRNYFAWRHRMWLLEGLLNSHPQALQSALDKEFERVTTFWSSHPRDQSCTHYISWLIKTCSSTLGEPIDQTHVLHQCFNKLRPTMHDMILTYADSDASWYLFRYFAANLALSATNGSNLTRSLAEKIIKNVRSDRGSFETSLKNRFLTDIDTRSGSTVTLASRETLIECRVACLGIRTFYWLALQEESDDSLSHSVHWLLNNTRTYPPESNDWPPAILNKLLSFLQKQ</sequence>
<evidence type="ECO:0000256" key="4">
    <source>
        <dbReference type="ARBA" id="ARBA00022737"/>
    </source>
</evidence>
<name>A0A9P6TDB1_9BASI</name>
<evidence type="ECO:0000256" key="3">
    <source>
        <dbReference type="ARBA" id="ARBA00022679"/>
    </source>
</evidence>
<dbReference type="InterPro" id="IPR002088">
    <property type="entry name" value="Prenyl_trans_a"/>
</dbReference>
<gene>
    <name evidence="6" type="ORF">CROQUDRAFT_657326</name>
</gene>
<feature type="region of interest" description="Disordered" evidence="5">
    <location>
        <begin position="1"/>
        <end position="22"/>
    </location>
</feature>
<proteinExistence type="inferred from homology"/>
<evidence type="ECO:0000256" key="1">
    <source>
        <dbReference type="ARBA" id="ARBA00006734"/>
    </source>
</evidence>
<organism evidence="6 7">
    <name type="scientific">Cronartium quercuum f. sp. fusiforme G11</name>
    <dbReference type="NCBI Taxonomy" id="708437"/>
    <lineage>
        <taxon>Eukaryota</taxon>
        <taxon>Fungi</taxon>
        <taxon>Dikarya</taxon>
        <taxon>Basidiomycota</taxon>
        <taxon>Pucciniomycotina</taxon>
        <taxon>Pucciniomycetes</taxon>
        <taxon>Pucciniales</taxon>
        <taxon>Coleosporiaceae</taxon>
        <taxon>Cronartium</taxon>
    </lineage>
</organism>
<keyword evidence="7" id="KW-1185">Reference proteome</keyword>
<dbReference type="OrthoDB" id="1924260at2759"/>
<accession>A0A9P6TDB1</accession>
<reference evidence="6" key="1">
    <citation type="submission" date="2013-11" db="EMBL/GenBank/DDBJ databases">
        <title>Genome sequence of the fusiform rust pathogen reveals effectors for host alternation and coevolution with pine.</title>
        <authorList>
            <consortium name="DOE Joint Genome Institute"/>
            <person name="Smith K."/>
            <person name="Pendleton A."/>
            <person name="Kubisiak T."/>
            <person name="Anderson C."/>
            <person name="Salamov A."/>
            <person name="Aerts A."/>
            <person name="Riley R."/>
            <person name="Clum A."/>
            <person name="Lindquist E."/>
            <person name="Ence D."/>
            <person name="Campbell M."/>
            <person name="Kronenberg Z."/>
            <person name="Feau N."/>
            <person name="Dhillon B."/>
            <person name="Hamelin R."/>
            <person name="Burleigh J."/>
            <person name="Smith J."/>
            <person name="Yandell M."/>
            <person name="Nelson C."/>
            <person name="Grigoriev I."/>
            <person name="Davis J."/>
        </authorList>
    </citation>
    <scope>NUCLEOTIDE SEQUENCE</scope>
    <source>
        <strain evidence="6">G11</strain>
    </source>
</reference>
<evidence type="ECO:0000313" key="6">
    <source>
        <dbReference type="EMBL" id="KAG0146513.1"/>
    </source>
</evidence>
<protein>
    <recommendedName>
        <fullName evidence="8">Protein prenyltransferase alpha subunit repeat-containing protein 1</fullName>
    </recommendedName>
</protein>
<dbReference type="AlphaFoldDB" id="A0A9P6TDB1"/>
<dbReference type="Proteomes" id="UP000886653">
    <property type="component" value="Unassembled WGS sequence"/>
</dbReference>
<keyword evidence="3" id="KW-0808">Transferase</keyword>
<dbReference type="Gene3D" id="1.25.40.120">
    <property type="entry name" value="Protein prenylyltransferase"/>
    <property type="match status" value="1"/>
</dbReference>
<comment type="caution">
    <text evidence="6">The sequence shown here is derived from an EMBL/GenBank/DDBJ whole genome shotgun (WGS) entry which is preliminary data.</text>
</comment>
<dbReference type="EMBL" id="MU167260">
    <property type="protein sequence ID" value="KAG0146513.1"/>
    <property type="molecule type" value="Genomic_DNA"/>
</dbReference>
<dbReference type="Pfam" id="PF01239">
    <property type="entry name" value="PPTA"/>
    <property type="match status" value="2"/>
</dbReference>
<evidence type="ECO:0000256" key="5">
    <source>
        <dbReference type="SAM" id="MobiDB-lite"/>
    </source>
</evidence>
<keyword evidence="4" id="KW-0677">Repeat</keyword>
<comment type="similarity">
    <text evidence="1">Belongs to the protein prenyltransferase subunit alpha family.</text>
</comment>
<dbReference type="SUPFAM" id="SSF48439">
    <property type="entry name" value="Protein prenylyltransferase"/>
    <property type="match status" value="1"/>
</dbReference>
<dbReference type="GO" id="GO:0008318">
    <property type="term" value="F:protein prenyltransferase activity"/>
    <property type="evidence" value="ECO:0007669"/>
    <property type="project" value="InterPro"/>
</dbReference>
<keyword evidence="2" id="KW-0637">Prenyltransferase</keyword>